<evidence type="ECO:0000313" key="4">
    <source>
        <dbReference type="EMBL" id="NDY81902.1"/>
    </source>
</evidence>
<gene>
    <name evidence="4" type="ORF">G3I67_01535</name>
</gene>
<keyword evidence="2 4" id="KW-0808">Transferase</keyword>
<dbReference type="GO" id="GO:0032259">
    <property type="term" value="P:methylation"/>
    <property type="evidence" value="ECO:0007669"/>
    <property type="project" value="UniProtKB-KW"/>
</dbReference>
<dbReference type="RefSeq" id="WP_163651194.1">
    <property type="nucleotide sequence ID" value="NZ_JAAGRN010000001.1"/>
</dbReference>
<name>A0A6B2QUX0_9BURK</name>
<organism evidence="4">
    <name type="scientific">Sheuella amnicola</name>
    <dbReference type="NCBI Taxonomy" id="2707330"/>
    <lineage>
        <taxon>Bacteria</taxon>
        <taxon>Pseudomonadati</taxon>
        <taxon>Pseudomonadota</taxon>
        <taxon>Betaproteobacteria</taxon>
        <taxon>Burkholderiales</taxon>
        <taxon>Alcaligenaceae</taxon>
        <taxon>Sheuella</taxon>
    </lineage>
</organism>
<keyword evidence="1 4" id="KW-0489">Methyltransferase</keyword>
<dbReference type="InterPro" id="IPR029026">
    <property type="entry name" value="tRNA_m1G_MTases_N"/>
</dbReference>
<dbReference type="AlphaFoldDB" id="A0A6B2QUX0"/>
<dbReference type="PANTHER" id="PTHR43191:SF2">
    <property type="entry name" value="RRNA METHYLTRANSFERASE 3, MITOCHONDRIAL"/>
    <property type="match status" value="1"/>
</dbReference>
<dbReference type="GO" id="GO:0008173">
    <property type="term" value="F:RNA methyltransferase activity"/>
    <property type="evidence" value="ECO:0007669"/>
    <property type="project" value="InterPro"/>
</dbReference>
<dbReference type="InterPro" id="IPR029064">
    <property type="entry name" value="Ribosomal_eL30-like_sf"/>
</dbReference>
<evidence type="ECO:0000259" key="3">
    <source>
        <dbReference type="Pfam" id="PF00588"/>
    </source>
</evidence>
<accession>A0A6B2QUX0</accession>
<protein>
    <submittedName>
        <fullName evidence="4">RNA methyltransferase</fullName>
    </submittedName>
</protein>
<dbReference type="Gene3D" id="3.30.1330.30">
    <property type="match status" value="1"/>
</dbReference>
<dbReference type="SUPFAM" id="SSF75217">
    <property type="entry name" value="alpha/beta knot"/>
    <property type="match status" value="1"/>
</dbReference>
<sequence>MKLIESRANPLFKQLFKWQSAAGRRGEPILLEGVHLCEAWLDTHGLPQFAIFDQNRLDTQVFKSLISKLPDQICITMPASLLNGLSSVDSSQGVLFIVQPFIANIADSISDTVVLLDRLQDPGNVGSLLRTCVAAGIKNVIASVGTAALWSPKVLRSGQGAHFALNLHEHVDLFSIIDRLEIPLIATTLTQASDLFETKLPERCAWVFGHEGQGVDPALLDRADMKVHIQHETGAIESLNVTVAAAICLFEQRRQLRYPRQ</sequence>
<dbReference type="EMBL" id="JAAGRN010000001">
    <property type="protein sequence ID" value="NDY81902.1"/>
    <property type="molecule type" value="Genomic_DNA"/>
</dbReference>
<dbReference type="PANTHER" id="PTHR43191">
    <property type="entry name" value="RRNA METHYLTRANSFERASE 3"/>
    <property type="match status" value="1"/>
</dbReference>
<evidence type="ECO:0000256" key="1">
    <source>
        <dbReference type="ARBA" id="ARBA00022603"/>
    </source>
</evidence>
<evidence type="ECO:0000256" key="2">
    <source>
        <dbReference type="ARBA" id="ARBA00022679"/>
    </source>
</evidence>
<reference evidence="4" key="1">
    <citation type="submission" date="2020-02" db="EMBL/GenBank/DDBJ databases">
        <authorList>
            <person name="Chen W.-M."/>
        </authorList>
    </citation>
    <scope>NUCLEOTIDE SEQUENCE</scope>
    <source>
        <strain evidence="4">NBD-18</strain>
    </source>
</reference>
<dbReference type="Gene3D" id="3.40.1280.10">
    <property type="match status" value="1"/>
</dbReference>
<dbReference type="InterPro" id="IPR001537">
    <property type="entry name" value="SpoU_MeTrfase"/>
</dbReference>
<comment type="caution">
    <text evidence="4">The sequence shown here is derived from an EMBL/GenBank/DDBJ whole genome shotgun (WGS) entry which is preliminary data.</text>
</comment>
<dbReference type="GO" id="GO:0006396">
    <property type="term" value="P:RNA processing"/>
    <property type="evidence" value="ECO:0007669"/>
    <property type="project" value="InterPro"/>
</dbReference>
<dbReference type="SUPFAM" id="SSF55315">
    <property type="entry name" value="L30e-like"/>
    <property type="match status" value="1"/>
</dbReference>
<dbReference type="GO" id="GO:0003723">
    <property type="term" value="F:RNA binding"/>
    <property type="evidence" value="ECO:0007669"/>
    <property type="project" value="InterPro"/>
</dbReference>
<dbReference type="Pfam" id="PF00588">
    <property type="entry name" value="SpoU_methylase"/>
    <property type="match status" value="1"/>
</dbReference>
<dbReference type="CDD" id="cd18095">
    <property type="entry name" value="SpoU-like_rRNA-MTase"/>
    <property type="match status" value="1"/>
</dbReference>
<proteinExistence type="predicted"/>
<feature type="domain" description="tRNA/rRNA methyltransferase SpoU type" evidence="3">
    <location>
        <begin position="112"/>
        <end position="250"/>
    </location>
</feature>
<dbReference type="InterPro" id="IPR029028">
    <property type="entry name" value="Alpha/beta_knot_MTases"/>
</dbReference>
<dbReference type="InterPro" id="IPR051259">
    <property type="entry name" value="rRNA_Methyltransferase"/>
</dbReference>